<accession>U9U9G0</accession>
<protein>
    <submittedName>
        <fullName evidence="2">Uncharacterized protein</fullName>
    </submittedName>
</protein>
<feature type="non-terminal residue" evidence="2">
    <location>
        <position position="262"/>
    </location>
</feature>
<dbReference type="EMBL" id="KI285120">
    <property type="protein sequence ID" value="ESA12256.1"/>
    <property type="molecule type" value="Genomic_DNA"/>
</dbReference>
<name>U9U9G0_RHIID</name>
<feature type="transmembrane region" description="Helical" evidence="1">
    <location>
        <begin position="147"/>
        <end position="167"/>
    </location>
</feature>
<keyword evidence="1" id="KW-0472">Membrane</keyword>
<sequence>MLSIKILRMLNFLFILLIIFEIIFLIIYPTIWPRLLWFTLPFVFLTGLSAVFHKTIIHAIAFLIIRSWRWIKESKLNNNKKWVHIIYQLEGTLLSITTSFLGIWISKIYILYYWQPGEVFGVVLGAIIDIFDIITIIPICYVFYREVIIIGIPTVLFLIILNVNTILCQKYINEKVATQRKEPDLDLNKLSVNEWKFVPKSEISLLEIVTVKSDKNNKNNGAVGVKNDKNTSKKDHSVEIFFNAKSDVMIQTNYPLPKALKK</sequence>
<evidence type="ECO:0000313" key="2">
    <source>
        <dbReference type="EMBL" id="ESA12256.1"/>
    </source>
</evidence>
<feature type="transmembrane region" description="Helical" evidence="1">
    <location>
        <begin position="12"/>
        <end position="31"/>
    </location>
</feature>
<proteinExistence type="predicted"/>
<gene>
    <name evidence="2" type="ORF">GLOINDRAFT_96434</name>
</gene>
<keyword evidence="1" id="KW-1133">Transmembrane helix</keyword>
<dbReference type="HOGENOM" id="CLU_1063780_0_0_1"/>
<feature type="transmembrane region" description="Helical" evidence="1">
    <location>
        <begin position="37"/>
        <end position="65"/>
    </location>
</feature>
<evidence type="ECO:0000256" key="1">
    <source>
        <dbReference type="SAM" id="Phobius"/>
    </source>
</evidence>
<keyword evidence="1" id="KW-0812">Transmembrane</keyword>
<feature type="transmembrane region" description="Helical" evidence="1">
    <location>
        <begin position="86"/>
        <end position="113"/>
    </location>
</feature>
<dbReference type="VEuPathDB" id="FungiDB:RhiirFUN_024226"/>
<organism evidence="2">
    <name type="scientific">Rhizophagus irregularis (strain DAOM 181602 / DAOM 197198 / MUCL 43194)</name>
    <name type="common">Arbuscular mycorrhizal fungus</name>
    <name type="synonym">Glomus intraradices</name>
    <dbReference type="NCBI Taxonomy" id="747089"/>
    <lineage>
        <taxon>Eukaryota</taxon>
        <taxon>Fungi</taxon>
        <taxon>Fungi incertae sedis</taxon>
        <taxon>Mucoromycota</taxon>
        <taxon>Glomeromycotina</taxon>
        <taxon>Glomeromycetes</taxon>
        <taxon>Glomerales</taxon>
        <taxon>Glomeraceae</taxon>
        <taxon>Rhizophagus</taxon>
    </lineage>
</organism>
<dbReference type="AlphaFoldDB" id="U9U9G0"/>
<reference evidence="2" key="1">
    <citation type="submission" date="2013-07" db="EMBL/GenBank/DDBJ databases">
        <title>The genome of an arbuscular mycorrhizal fungus provides insights into the evolution of the oldest plant symbiosis.</title>
        <authorList>
            <consortium name="DOE Joint Genome Institute"/>
            <person name="Tisserant E."/>
            <person name="Malbreil M."/>
            <person name="Kuo A."/>
            <person name="Kohler A."/>
            <person name="Symeonidi A."/>
            <person name="Balestrini R."/>
            <person name="Charron P."/>
            <person name="Duensing N."/>
            <person name="Frei-dit-Frey N."/>
            <person name="Gianinazzi-Pearson V."/>
            <person name="Gilbert B."/>
            <person name="Handa Y."/>
            <person name="Hijri M."/>
            <person name="Kaul R."/>
            <person name="Kawaguchi M."/>
            <person name="Krajinski F."/>
            <person name="Lammers P."/>
            <person name="Lapierre D."/>
            <person name="Masclaux F.G."/>
            <person name="Murat C."/>
            <person name="Morin E."/>
            <person name="Ndikumana S."/>
            <person name="Pagni M."/>
            <person name="Petitpierre D."/>
            <person name="Requena N."/>
            <person name="Rosikiewicz P."/>
            <person name="Riley R."/>
            <person name="Saito K."/>
            <person name="San Clemente H."/>
            <person name="Shapiro H."/>
            <person name="van Tuinen D."/>
            <person name="Becard G."/>
            <person name="Bonfante P."/>
            <person name="Paszkowski U."/>
            <person name="Shachar-Hill Y."/>
            <person name="Young J.P."/>
            <person name="Sanders I.R."/>
            <person name="Henrissat B."/>
            <person name="Rensing S.A."/>
            <person name="Grigoriev I.V."/>
            <person name="Corradi N."/>
            <person name="Roux C."/>
            <person name="Martin F."/>
        </authorList>
    </citation>
    <scope>NUCLEOTIDE SEQUENCE</scope>
    <source>
        <strain evidence="2">DAOM 197198</strain>
    </source>
</reference>
<feature type="transmembrane region" description="Helical" evidence="1">
    <location>
        <begin position="119"/>
        <end position="140"/>
    </location>
</feature>